<evidence type="ECO:0000256" key="1">
    <source>
        <dbReference type="ARBA" id="ARBA00022806"/>
    </source>
</evidence>
<dbReference type="GO" id="GO:0004386">
    <property type="term" value="F:helicase activity"/>
    <property type="evidence" value="ECO:0007669"/>
    <property type="project" value="InterPro"/>
</dbReference>
<dbReference type="GO" id="GO:0016787">
    <property type="term" value="F:hydrolase activity"/>
    <property type="evidence" value="ECO:0007669"/>
    <property type="project" value="UniProtKB-KW"/>
</dbReference>
<feature type="domain" description="DNA2/NAM7 helicase helicase" evidence="3">
    <location>
        <begin position="444"/>
        <end position="759"/>
    </location>
</feature>
<dbReference type="Proteomes" id="UP000030706">
    <property type="component" value="Unassembled WGS sequence"/>
</dbReference>
<keyword evidence="1" id="KW-0067">ATP-binding</keyword>
<dbReference type="AlphaFoldDB" id="A0A074XPQ6"/>
<dbReference type="PANTHER" id="PTHR10887">
    <property type="entry name" value="DNA2/NAM7 HELICASE FAMILY"/>
    <property type="match status" value="1"/>
</dbReference>
<evidence type="ECO:0000259" key="4">
    <source>
        <dbReference type="Pfam" id="PF13087"/>
    </source>
</evidence>
<evidence type="ECO:0000259" key="3">
    <source>
        <dbReference type="Pfam" id="PF13086"/>
    </source>
</evidence>
<accession>A0A074XPQ6</accession>
<keyword evidence="6" id="KW-1185">Reference proteome</keyword>
<evidence type="ECO:0000313" key="5">
    <source>
        <dbReference type="EMBL" id="KEQ87495.1"/>
    </source>
</evidence>
<protein>
    <submittedName>
        <fullName evidence="5">p-loop containing nucleoside triphosphate hydrolase protein</fullName>
    </submittedName>
</protein>
<dbReference type="PANTHER" id="PTHR10887:SF341">
    <property type="entry name" value="NFX1-TYPE ZINC FINGER-CONTAINING PROTEIN 1"/>
    <property type="match status" value="1"/>
</dbReference>
<dbReference type="Pfam" id="PF13086">
    <property type="entry name" value="AAA_11"/>
    <property type="match status" value="1"/>
</dbReference>
<feature type="region of interest" description="Disordered" evidence="2">
    <location>
        <begin position="1186"/>
        <end position="1217"/>
    </location>
</feature>
<organism evidence="5 6">
    <name type="scientific">Aureobasidium pullulans EXF-150</name>
    <dbReference type="NCBI Taxonomy" id="1043002"/>
    <lineage>
        <taxon>Eukaryota</taxon>
        <taxon>Fungi</taxon>
        <taxon>Dikarya</taxon>
        <taxon>Ascomycota</taxon>
        <taxon>Pezizomycotina</taxon>
        <taxon>Dothideomycetes</taxon>
        <taxon>Dothideomycetidae</taxon>
        <taxon>Dothideales</taxon>
        <taxon>Saccotheciaceae</taxon>
        <taxon>Aureobasidium</taxon>
    </lineage>
</organism>
<feature type="compositionally biased region" description="Basic and acidic residues" evidence="2">
    <location>
        <begin position="1195"/>
        <end position="1217"/>
    </location>
</feature>
<dbReference type="RefSeq" id="XP_029763682.1">
    <property type="nucleotide sequence ID" value="XM_029903449.1"/>
</dbReference>
<dbReference type="InterPro" id="IPR041679">
    <property type="entry name" value="DNA2/NAM7-like_C"/>
</dbReference>
<proteinExistence type="predicted"/>
<name>A0A074XPQ6_AURPU</name>
<sequence>MSAQVFLSATLSRRDNPISVVEELVASQHGLENLHLAFNQDTGADYIDKTLQPVLSWLQYPALKSASNGLYLSRIIQALVEPPTSKFWNALYENVKYETVSEQSMQCFAWLLLRLLTQSPKVRPSDMMIAKDTLLRRVLADSSDPTTCDLGQRIRRVCDERESEKAPRSFQAQHDNDFYDFREISTIPTIQELLTDDMSRLLRSVEFYDETSVPKRRRKYFESQYRLYRQDFLEEVKEAYHKAPSAEENQPDASTMTYKVELAGLSCEDASKKHGQHPWALKLKCLGGLTELQDLNHEERQKYIAEETDFILDQSLAVLHADGKPIAIVKVVREAALLANSIICIQIPNRKSTQEELFSMFNASTLEIVLLGVAGFAHEPVLNRLQKPTELPFEEELLHKGVHNRPRDSATLENQGIEKIVQKLGSKSDFDLQEALGLREAVTLDPSQTASLIAGLKQRVGLVQGPPGTGKSFIGALAAKAVHYHTDEKILVICHTNQALDQFIQDIIKIGVDRSEIVRLGSQERTDPANHSMLLSKLQSAGNRHHNSDTMKFVRRSETDASTEAEDLKDLYLGLTQLGQMRDHLNGMAMQGDGKYSLAFDISLETDGITRVNDRHYLIRRWVEGNDPGLFPEKKKYSAVWDLPSSRRKELVDEWKSKSKISNEKLSAFLEKAKRHDELLTQARSAKGQLDEQIIRSKRIIACTTSGAAKYGQVQSEAPGVIIVEEAGQVLESHIVTALNPLAKQLIMIGDHKQLRPFINYKLSVEKGDGYDLNRSMFERLILQGYTHQVLAQQHRMRPEISNLVRHLTYPTLIDAPKTQGRPDLLGHSSNVIFVDHEHREDRVDLDKRKVNERASKRNTFEAQMALKTVKYLLQQNYDSSSIVVLTPYLGQLKRLQEVFEEEVEAVLSNSDVTNLEKNGLIKHKSEVNPFERWKSLNNARTTAAHGDKSSSAKIHSTTSEQLGADTIDGLNHSKLPVVESEAIKRGAPKAKQRRRKRPKIQISTIDNYQGQESDIVVASLTRSNPEGEIGFLSGPERLNVLLSRARDALIMIGDSSTFKNARQGKEFWTQLFQLLEDGKHMYQGLPVKCQNHPQNTSILQTPEDFDEKCPEGGCLEPCDQLLGCGIHQCASMCHHVHDHSGIVCHVVMEKVCDRGKHLQRYECHESHEKSGLSCGLCEEEDEAEEVTKEDEAEEVAKEDRRNAEFHELMRDQGARH</sequence>
<dbReference type="Pfam" id="PF13087">
    <property type="entry name" value="AAA_12"/>
    <property type="match status" value="2"/>
</dbReference>
<feature type="domain" description="DNA2/NAM7 helicase-like C-terminal" evidence="4">
    <location>
        <begin position="773"/>
        <end position="904"/>
    </location>
</feature>
<dbReference type="HOGENOM" id="CLU_005405_0_0_1"/>
<dbReference type="InterPro" id="IPR047187">
    <property type="entry name" value="SF1_C_Upf1"/>
</dbReference>
<reference evidence="5 6" key="1">
    <citation type="journal article" date="2014" name="BMC Genomics">
        <title>Genome sequencing of four Aureobasidium pullulans varieties: biotechnological potential, stress tolerance, and description of new species.</title>
        <authorList>
            <person name="Gostin Ar C."/>
            <person name="Ohm R.A."/>
            <person name="Kogej T."/>
            <person name="Sonjak S."/>
            <person name="Turk M."/>
            <person name="Zajc J."/>
            <person name="Zalar P."/>
            <person name="Grube M."/>
            <person name="Sun H."/>
            <person name="Han J."/>
            <person name="Sharma A."/>
            <person name="Chiniquy J."/>
            <person name="Ngan C.Y."/>
            <person name="Lipzen A."/>
            <person name="Barry K."/>
            <person name="Grigoriev I.V."/>
            <person name="Gunde-Cimerman N."/>
        </authorList>
    </citation>
    <scope>NUCLEOTIDE SEQUENCE [LARGE SCALE GENOMIC DNA]</scope>
    <source>
        <strain evidence="5 6">EXF-150</strain>
    </source>
</reference>
<gene>
    <name evidence="5" type="ORF">M438DRAFT_332004</name>
</gene>
<dbReference type="InterPro" id="IPR045055">
    <property type="entry name" value="DNA2/NAM7-like"/>
</dbReference>
<feature type="domain" description="DNA2/NAM7 helicase-like C-terminal" evidence="4">
    <location>
        <begin position="992"/>
        <end position="1056"/>
    </location>
</feature>
<dbReference type="GeneID" id="40745755"/>
<dbReference type="GO" id="GO:0031380">
    <property type="term" value="C:nuclear RNA-directed RNA polymerase complex"/>
    <property type="evidence" value="ECO:0007669"/>
    <property type="project" value="TreeGrafter"/>
</dbReference>
<dbReference type="OrthoDB" id="2423195at2759"/>
<evidence type="ECO:0000256" key="2">
    <source>
        <dbReference type="SAM" id="MobiDB-lite"/>
    </source>
</evidence>
<dbReference type="Gene3D" id="3.40.50.300">
    <property type="entry name" value="P-loop containing nucleotide triphosphate hydrolases"/>
    <property type="match status" value="2"/>
</dbReference>
<dbReference type="GO" id="GO:0031048">
    <property type="term" value="P:regulatory ncRNA-mediated heterochromatin formation"/>
    <property type="evidence" value="ECO:0007669"/>
    <property type="project" value="TreeGrafter"/>
</dbReference>
<dbReference type="CDD" id="cd06008">
    <property type="entry name" value="NF-X1-zinc-finger"/>
    <property type="match status" value="1"/>
</dbReference>
<keyword evidence="5" id="KW-0378">Hydrolase</keyword>
<keyword evidence="1" id="KW-0547">Nucleotide-binding</keyword>
<dbReference type="EMBL" id="KL584976">
    <property type="protein sequence ID" value="KEQ87495.1"/>
    <property type="molecule type" value="Genomic_DNA"/>
</dbReference>
<dbReference type="InterPro" id="IPR041677">
    <property type="entry name" value="DNA2/NAM7_AAA_11"/>
</dbReference>
<dbReference type="SUPFAM" id="SSF52540">
    <property type="entry name" value="P-loop containing nucleoside triphosphate hydrolases"/>
    <property type="match status" value="2"/>
</dbReference>
<evidence type="ECO:0000313" key="6">
    <source>
        <dbReference type="Proteomes" id="UP000030706"/>
    </source>
</evidence>
<dbReference type="InterPro" id="IPR027417">
    <property type="entry name" value="P-loop_NTPase"/>
</dbReference>
<keyword evidence="1" id="KW-0347">Helicase</keyword>
<dbReference type="CDD" id="cd18808">
    <property type="entry name" value="SF1_C_Upf1"/>
    <property type="match status" value="1"/>
</dbReference>
<dbReference type="STRING" id="1043002.A0A074XPQ6"/>